<feature type="disulfide bond" evidence="3">
    <location>
        <begin position="146"/>
        <end position="206"/>
    </location>
</feature>
<proteinExistence type="inferred from homology"/>
<evidence type="ECO:0000256" key="3">
    <source>
        <dbReference type="PIRSR" id="PIRSR002703-1"/>
    </source>
</evidence>
<dbReference type="FunFam" id="2.60.110.10:FF:000002">
    <property type="entry name" value="Thaumatin-like protein 1a"/>
    <property type="match status" value="1"/>
</dbReference>
<name>A0A6P8Z5C4_THRPL</name>
<dbReference type="PROSITE" id="PS51367">
    <property type="entry name" value="THAUMATIN_2"/>
    <property type="match status" value="1"/>
</dbReference>
<dbReference type="Pfam" id="PF00314">
    <property type="entry name" value="Thaumatin"/>
    <property type="match status" value="1"/>
</dbReference>
<feature type="disulfide bond" evidence="3">
    <location>
        <begin position="74"/>
        <end position="84"/>
    </location>
</feature>
<gene>
    <name evidence="6" type="primary">LOC117649231</name>
</gene>
<dbReference type="PRINTS" id="PR00347">
    <property type="entry name" value="THAUMATIN"/>
</dbReference>
<evidence type="ECO:0000256" key="4">
    <source>
        <dbReference type="SAM" id="SignalP"/>
    </source>
</evidence>
<comment type="similarity">
    <text evidence="1">Belongs to the thaumatin family.</text>
</comment>
<dbReference type="GeneID" id="117649231"/>
<feature type="signal peptide" evidence="4">
    <location>
        <begin position="1"/>
        <end position="18"/>
    </location>
</feature>
<feature type="chain" id="PRO_5027833349" evidence="4">
    <location>
        <begin position="19"/>
        <end position="234"/>
    </location>
</feature>
<dbReference type="AlphaFoldDB" id="A0A6P8Z5C4"/>
<dbReference type="Proteomes" id="UP000515158">
    <property type="component" value="Unplaced"/>
</dbReference>
<evidence type="ECO:0000256" key="2">
    <source>
        <dbReference type="ARBA" id="ARBA00023157"/>
    </source>
</evidence>
<protein>
    <submittedName>
        <fullName evidence="6">Pathogenesis-related protein 5-like</fullName>
    </submittedName>
</protein>
<accession>A0A6P8Z5C4</accession>
<feature type="disulfide bond" evidence="3">
    <location>
        <begin position="173"/>
        <end position="182"/>
    </location>
</feature>
<dbReference type="Gene3D" id="2.60.110.10">
    <property type="entry name" value="Thaumatin"/>
    <property type="match status" value="1"/>
</dbReference>
<keyword evidence="2 3" id="KW-1015">Disulfide bond</keyword>
<feature type="disulfide bond" evidence="3">
    <location>
        <begin position="30"/>
        <end position="233"/>
    </location>
</feature>
<dbReference type="InParanoid" id="A0A6P8Z5C4"/>
<keyword evidence="4" id="KW-0732">Signal</keyword>
<dbReference type="SMART" id="SM00205">
    <property type="entry name" value="THN"/>
    <property type="match status" value="1"/>
</dbReference>
<sequence length="234" mass="25147">MAVSHLVLLLMIWTQSYGSEAVQFRLLNKCGFTVWPGMLTSGGSAEGWKLKPQETMTISRDGNWSGRFWGRTGCKFNGSGEGRCATGDCNGLNCRGGGVPPVTLAEFTLGGYGGNDFYDVSLVDGFNIPLKIRPKDGSGSCRVTSCKSNVNAVCPNDLKVWNGNSVVACKSACLAWGESQYCCTGAHNKPATCPPSTFSRIFKDTCPDAYSYAYDDLTSTFTCSSANYDITFCP</sequence>
<keyword evidence="5" id="KW-1185">Reference proteome</keyword>
<evidence type="ECO:0000256" key="1">
    <source>
        <dbReference type="ARBA" id="ARBA00010607"/>
    </source>
</evidence>
<dbReference type="RefSeq" id="XP_034247673.1">
    <property type="nucleotide sequence ID" value="XM_034391782.1"/>
</dbReference>
<dbReference type="InterPro" id="IPR037176">
    <property type="entry name" value="Osmotin/thaumatin-like_sf"/>
</dbReference>
<evidence type="ECO:0000313" key="6">
    <source>
        <dbReference type="RefSeq" id="XP_034247673.1"/>
    </source>
</evidence>
<dbReference type="OrthoDB" id="430315at2759"/>
<dbReference type="CDD" id="cd09218">
    <property type="entry name" value="TLP-PA"/>
    <property type="match status" value="1"/>
</dbReference>
<feature type="disulfide bond" evidence="3">
    <location>
        <begin position="141"/>
        <end position="223"/>
    </location>
</feature>
<dbReference type="PANTHER" id="PTHR31048">
    <property type="entry name" value="OS03G0233200 PROTEIN"/>
    <property type="match status" value="1"/>
</dbReference>
<feature type="disulfide bond" evidence="3">
    <location>
        <begin position="154"/>
        <end position="169"/>
    </location>
</feature>
<organism evidence="6">
    <name type="scientific">Thrips palmi</name>
    <name type="common">Melon thrips</name>
    <dbReference type="NCBI Taxonomy" id="161013"/>
    <lineage>
        <taxon>Eukaryota</taxon>
        <taxon>Metazoa</taxon>
        <taxon>Ecdysozoa</taxon>
        <taxon>Arthropoda</taxon>
        <taxon>Hexapoda</taxon>
        <taxon>Insecta</taxon>
        <taxon>Pterygota</taxon>
        <taxon>Neoptera</taxon>
        <taxon>Paraneoptera</taxon>
        <taxon>Thysanoptera</taxon>
        <taxon>Terebrantia</taxon>
        <taxon>Thripoidea</taxon>
        <taxon>Thripidae</taxon>
        <taxon>Thrips</taxon>
    </lineage>
</organism>
<dbReference type="PROSITE" id="PS00316">
    <property type="entry name" value="THAUMATIN_1"/>
    <property type="match status" value="1"/>
</dbReference>
<dbReference type="InterPro" id="IPR001938">
    <property type="entry name" value="Thaumatin"/>
</dbReference>
<dbReference type="KEGG" id="tpal:117649231"/>
<dbReference type="PIRSF" id="PIRSF002703">
    <property type="entry name" value="Thaumatin"/>
    <property type="match status" value="1"/>
</dbReference>
<feature type="disulfide bond" evidence="3">
    <location>
        <begin position="89"/>
        <end position="94"/>
    </location>
</feature>
<evidence type="ECO:0000313" key="5">
    <source>
        <dbReference type="Proteomes" id="UP000515158"/>
    </source>
</evidence>
<dbReference type="SUPFAM" id="SSF49870">
    <property type="entry name" value="Osmotin, thaumatin-like protein"/>
    <property type="match status" value="1"/>
</dbReference>
<feature type="disulfide bond" evidence="3">
    <location>
        <begin position="183"/>
        <end position="193"/>
    </location>
</feature>
<reference evidence="6" key="1">
    <citation type="submission" date="2025-08" db="UniProtKB">
        <authorList>
            <consortium name="RefSeq"/>
        </authorList>
    </citation>
    <scope>IDENTIFICATION</scope>
    <source>
        <tissue evidence="6">Total insect</tissue>
    </source>
</reference>
<dbReference type="InterPro" id="IPR017949">
    <property type="entry name" value="Thaumatin_CS"/>
</dbReference>